<comment type="caution">
    <text evidence="1">The sequence shown here is derived from an EMBL/GenBank/DDBJ whole genome shotgun (WGS) entry which is preliminary data.</text>
</comment>
<name>A0A0D0GNA5_9SPHI</name>
<accession>A0A0D0GNA5</accession>
<gene>
    <name evidence="1" type="ORF">TH53_01955</name>
</gene>
<evidence type="ECO:0000313" key="1">
    <source>
        <dbReference type="EMBL" id="KIO78682.1"/>
    </source>
</evidence>
<dbReference type="AlphaFoldDB" id="A0A0D0GNA5"/>
<protein>
    <submittedName>
        <fullName evidence="1">Uncharacterized protein</fullName>
    </submittedName>
</protein>
<dbReference type="Proteomes" id="UP000032049">
    <property type="component" value="Unassembled WGS sequence"/>
</dbReference>
<sequence>MITNFKAAMKAFWKILLNKPHVYCDEFYHSVAGNRDTVQQQLNVLITAVNIEVAQQEVVAETKNILTDDDS</sequence>
<dbReference type="STRING" id="1503925.TH53_01955"/>
<reference evidence="1 2" key="1">
    <citation type="submission" date="2015-01" db="EMBL/GenBank/DDBJ databases">
        <title>Draft genome sequence of Pedobacter sp. NL19 isolated from sludge of an effluent treatment pond in an abandoned uranium mine.</title>
        <authorList>
            <person name="Santos T."/>
            <person name="Caetano T."/>
            <person name="Covas C."/>
            <person name="Cruz A."/>
            <person name="Mendo S."/>
        </authorList>
    </citation>
    <scope>NUCLEOTIDE SEQUENCE [LARGE SCALE GENOMIC DNA]</scope>
    <source>
        <strain evidence="1 2">NL19</strain>
    </source>
</reference>
<organism evidence="1 2">
    <name type="scientific">Pedobacter lusitanus</name>
    <dbReference type="NCBI Taxonomy" id="1503925"/>
    <lineage>
        <taxon>Bacteria</taxon>
        <taxon>Pseudomonadati</taxon>
        <taxon>Bacteroidota</taxon>
        <taxon>Sphingobacteriia</taxon>
        <taxon>Sphingobacteriales</taxon>
        <taxon>Sphingobacteriaceae</taxon>
        <taxon>Pedobacter</taxon>
    </lineage>
</organism>
<dbReference type="EMBL" id="JXRA01000007">
    <property type="protein sequence ID" value="KIO78682.1"/>
    <property type="molecule type" value="Genomic_DNA"/>
</dbReference>
<proteinExistence type="predicted"/>
<evidence type="ECO:0000313" key="2">
    <source>
        <dbReference type="Proteomes" id="UP000032049"/>
    </source>
</evidence>
<keyword evidence="2" id="KW-1185">Reference proteome</keyword>